<keyword evidence="2" id="KW-0547">Nucleotide-binding</keyword>
<dbReference type="RefSeq" id="WP_015902765.1">
    <property type="nucleotide sequence ID" value="NC_012115.1"/>
</dbReference>
<dbReference type="EMBL" id="CP001279">
    <property type="protein sequence ID" value="ACM93713.1"/>
    <property type="molecule type" value="Genomic_DNA"/>
</dbReference>
<evidence type="ECO:0000313" key="5">
    <source>
        <dbReference type="EMBL" id="ACM93713.1"/>
    </source>
</evidence>
<dbReference type="SUPFAM" id="SSF160246">
    <property type="entry name" value="EspE N-terminal domain-like"/>
    <property type="match status" value="1"/>
</dbReference>
<dbReference type="Pfam" id="PF00437">
    <property type="entry name" value="T2SSE"/>
    <property type="match status" value="1"/>
</dbReference>
<dbReference type="AlphaFoldDB" id="B9LA86"/>
<reference evidence="5 6" key="1">
    <citation type="journal article" date="2009" name="PLoS Genet.">
        <title>Adaptations to submarine hydrothermal environments exemplified by the genome of Nautilia profundicola.</title>
        <authorList>
            <person name="Campbell B.J."/>
            <person name="Smith J.L."/>
            <person name="Hanson T.E."/>
            <person name="Klotz M.G."/>
            <person name="Stein L.Y."/>
            <person name="Lee C.K."/>
            <person name="Wu D."/>
            <person name="Robinson J.M."/>
            <person name="Khouri H.M."/>
            <person name="Eisen J.A."/>
            <person name="Cary S.C."/>
        </authorList>
    </citation>
    <scope>NUCLEOTIDE SEQUENCE [LARGE SCALE GENOMIC DNA]</scope>
    <source>
        <strain evidence="6">ATCC BAA-1463 / DSM 18972 / AmH</strain>
    </source>
</reference>
<dbReference type="InterPro" id="IPR007831">
    <property type="entry name" value="T2SS_GspE_N"/>
</dbReference>
<comment type="similarity">
    <text evidence="1">Belongs to the GSP E family.</text>
</comment>
<evidence type="ECO:0000313" key="6">
    <source>
        <dbReference type="Proteomes" id="UP000000448"/>
    </source>
</evidence>
<proteinExistence type="inferred from homology"/>
<dbReference type="SMART" id="SM00382">
    <property type="entry name" value="AAA"/>
    <property type="match status" value="1"/>
</dbReference>
<name>B9LA86_NAUPA</name>
<protein>
    <submittedName>
        <fullName evidence="5">Type II secretion system protein E</fullName>
    </submittedName>
</protein>
<dbReference type="eggNOG" id="COG2804">
    <property type="taxonomic scope" value="Bacteria"/>
</dbReference>
<dbReference type="InterPro" id="IPR037257">
    <property type="entry name" value="T2SS_E_N_sf"/>
</dbReference>
<evidence type="ECO:0000259" key="4">
    <source>
        <dbReference type="PROSITE" id="PS00662"/>
    </source>
</evidence>
<dbReference type="Gene3D" id="3.40.50.300">
    <property type="entry name" value="P-loop containing nucleotide triphosphate hydrolases"/>
    <property type="match status" value="1"/>
</dbReference>
<dbReference type="GO" id="GO:0005886">
    <property type="term" value="C:plasma membrane"/>
    <property type="evidence" value="ECO:0007669"/>
    <property type="project" value="TreeGrafter"/>
</dbReference>
<feature type="domain" description="Bacterial type II secretion system protein E" evidence="4">
    <location>
        <begin position="365"/>
        <end position="379"/>
    </location>
</feature>
<dbReference type="InterPro" id="IPR003593">
    <property type="entry name" value="AAA+_ATPase"/>
</dbReference>
<dbReference type="GO" id="GO:0005524">
    <property type="term" value="F:ATP binding"/>
    <property type="evidence" value="ECO:0007669"/>
    <property type="project" value="UniProtKB-KW"/>
</dbReference>
<dbReference type="PROSITE" id="PS00662">
    <property type="entry name" value="T2SP_E"/>
    <property type="match status" value="1"/>
</dbReference>
<accession>B9LA86</accession>
<dbReference type="OrthoDB" id="9805147at2"/>
<dbReference type="FunFam" id="3.40.50.300:FF:000398">
    <property type="entry name" value="Type IV pilus assembly ATPase PilB"/>
    <property type="match status" value="1"/>
</dbReference>
<dbReference type="Gene3D" id="3.30.300.160">
    <property type="entry name" value="Type II secretion system, protein E, N-terminal domain"/>
    <property type="match status" value="1"/>
</dbReference>
<sequence length="545" mass="62238">MKAEEKWLQNKIISEEQYKKALEYQKEHPAKKFVDILFELGFISKKEYLEHVSKQLGLRYIDDLEHVRLRDIKIPVNILKQTLAVPVEVKYDKVVVAMADPLDWNAQALIKRFFHDKNLEIVLGFKDDIRKIIRKVEDREKVREILNDIKKELKGQEIKGDESAIMRLIKYIIVSAIERNASDIHIEAEEGEAEVRIRIFGTLYEFLDFDEEIFYAINSRIKLLANLDVSEKRKPQDGSFSMQFGKNKFDFRVSTLPTIWGESIVIRILDKRSILKRIDEIGISDKNLSLLKKALSQPNGIFLVTGPTGSGKSTTLYAALNEINSTDKKIITVEDPVEYKLKGIQQVQVNPKVGLTFAGALRSILRQDPDIIMIGEIRDLETLEIAIKAAMTGHLVLSTLHTNDAVSAINRMIDMGADSFLVATALIGVEAQRLVKTICPYCKTTYKPADVYLEPIKNILPKDSVFYRGKGCEKCNMTGYAGRTLITEVFLNDENLESLISKKKEKLELLHYLRGKDYKTMFYDGLIKALKGVTTLEEVYRVAKL</sequence>
<dbReference type="Gene3D" id="3.30.450.90">
    <property type="match status" value="1"/>
</dbReference>
<dbReference type="InterPro" id="IPR001482">
    <property type="entry name" value="T2SS/T4SS_dom"/>
</dbReference>
<dbReference type="Pfam" id="PF05157">
    <property type="entry name" value="MshEN"/>
    <property type="match status" value="1"/>
</dbReference>
<dbReference type="SUPFAM" id="SSF52540">
    <property type="entry name" value="P-loop containing nucleoside triphosphate hydrolases"/>
    <property type="match status" value="1"/>
</dbReference>
<dbReference type="Proteomes" id="UP000000448">
    <property type="component" value="Chromosome"/>
</dbReference>
<dbReference type="STRING" id="598659.NAMH_1148"/>
<dbReference type="KEGG" id="nam:NAMH_1148"/>
<evidence type="ECO:0000256" key="3">
    <source>
        <dbReference type="ARBA" id="ARBA00022840"/>
    </source>
</evidence>
<gene>
    <name evidence="5" type="ordered locus">NAMH_1148</name>
</gene>
<keyword evidence="6" id="KW-1185">Reference proteome</keyword>
<organism evidence="5 6">
    <name type="scientific">Nautilia profundicola (strain ATCC BAA-1463 / DSM 18972 / AmH)</name>
    <dbReference type="NCBI Taxonomy" id="598659"/>
    <lineage>
        <taxon>Bacteria</taxon>
        <taxon>Pseudomonadati</taxon>
        <taxon>Campylobacterota</taxon>
        <taxon>Epsilonproteobacteria</taxon>
        <taxon>Nautiliales</taxon>
        <taxon>Nautiliaceae</taxon>
        <taxon>Nautilia</taxon>
    </lineage>
</organism>
<dbReference type="PANTHER" id="PTHR30258">
    <property type="entry name" value="TYPE II SECRETION SYSTEM PROTEIN GSPE-RELATED"/>
    <property type="match status" value="1"/>
</dbReference>
<dbReference type="CDD" id="cd01129">
    <property type="entry name" value="PulE-GspE-like"/>
    <property type="match status" value="1"/>
</dbReference>
<evidence type="ECO:0000256" key="1">
    <source>
        <dbReference type="ARBA" id="ARBA00006611"/>
    </source>
</evidence>
<dbReference type="GO" id="GO:0016887">
    <property type="term" value="F:ATP hydrolysis activity"/>
    <property type="evidence" value="ECO:0007669"/>
    <property type="project" value="TreeGrafter"/>
</dbReference>
<dbReference type="HOGENOM" id="CLU_013446_10_1_7"/>
<keyword evidence="3" id="KW-0067">ATP-binding</keyword>
<dbReference type="PANTHER" id="PTHR30258:SF2">
    <property type="entry name" value="COMG OPERON PROTEIN 1"/>
    <property type="match status" value="1"/>
</dbReference>
<evidence type="ECO:0000256" key="2">
    <source>
        <dbReference type="ARBA" id="ARBA00022741"/>
    </source>
</evidence>
<dbReference type="InterPro" id="IPR027417">
    <property type="entry name" value="P-loop_NTPase"/>
</dbReference>